<dbReference type="Pfam" id="PF01497">
    <property type="entry name" value="Peripla_BP_2"/>
    <property type="match status" value="1"/>
</dbReference>
<proteinExistence type="inferred from homology"/>
<dbReference type="PANTHER" id="PTHR30535">
    <property type="entry name" value="VITAMIN B12-BINDING PROTEIN"/>
    <property type="match status" value="1"/>
</dbReference>
<dbReference type="Gene3D" id="3.40.50.1980">
    <property type="entry name" value="Nitrogenase molybdenum iron protein domain"/>
    <property type="match status" value="2"/>
</dbReference>
<dbReference type="SUPFAM" id="SSF53807">
    <property type="entry name" value="Helical backbone' metal receptor"/>
    <property type="match status" value="1"/>
</dbReference>
<feature type="domain" description="Fe/B12 periplasmic-binding" evidence="2">
    <location>
        <begin position="121"/>
        <end position="383"/>
    </location>
</feature>
<evidence type="ECO:0000259" key="2">
    <source>
        <dbReference type="PROSITE" id="PS50983"/>
    </source>
</evidence>
<reference evidence="4" key="1">
    <citation type="submission" date="2015-08" db="EMBL/GenBank/DDBJ databases">
        <title>Complete genome sequence of Rothia mucilaginosa strain NUM-Rm6536.</title>
        <authorList>
            <person name="Nambu T."/>
        </authorList>
    </citation>
    <scope>NUCLEOTIDE SEQUENCE [LARGE SCALE GENOMIC DNA]</scope>
    <source>
        <strain evidence="4">NUM-Rm6536</strain>
    </source>
</reference>
<protein>
    <submittedName>
        <fullName evidence="3">Heme ABC transporter HmuT</fullName>
    </submittedName>
</protein>
<evidence type="ECO:0000313" key="4">
    <source>
        <dbReference type="Proteomes" id="UP000066203"/>
    </source>
</evidence>
<dbReference type="PANTHER" id="PTHR30535:SF4">
    <property type="entry name" value="HEMIN-BINDING PERIPLASMIC PROTEIN HMUT"/>
    <property type="match status" value="1"/>
</dbReference>
<dbReference type="PATRIC" id="fig|43675.28.peg.569"/>
<gene>
    <name evidence="3" type="ORF">RM6536_0562</name>
</gene>
<dbReference type="EMBL" id="AP014938">
    <property type="protein sequence ID" value="BAS19809.1"/>
    <property type="molecule type" value="Genomic_DNA"/>
</dbReference>
<dbReference type="PROSITE" id="PS50983">
    <property type="entry name" value="FE_B12_PBP"/>
    <property type="match status" value="1"/>
</dbReference>
<comment type="similarity">
    <text evidence="1">Belongs to the bacterial solute-binding protein 8 family.</text>
</comment>
<accession>A0A0K2RYB4</accession>
<name>A0A0K2RYB4_9MICC</name>
<dbReference type="InterPro" id="IPR002491">
    <property type="entry name" value="ABC_transptr_periplasmic_BD"/>
</dbReference>
<dbReference type="AlphaFoldDB" id="A0A0K2RYB4"/>
<sequence length="387" mass="40374">MFSSLSSSALNRRDAVKYAAFSITSAFLLSSCGVGTQNPAASSSTSQAVVDEQSTRTVLENLADQLRSSIAPNQKALRGPNSAADTPEIQPMVDTPTPAFPVTFKDFNGTEVTVKSADRVLALDLYGTLAQQMIALGLGGRLVGRVTSSTEQSLAHLPLVTQNGHDLNAEAILATSPDLVLWDKSNGPIEIVDQLRAAGVTVVAFDHERRMDKIIPQLKAVAQALGVPEAGEQVAARVQKDLDYALQVLKDVAPKGEQQVSFAFLYVRGTAGVFFVLGKGSGADDLIQAIGGKDVASEQNATNIIPATSEALVKLNPDVILTMSGGIKSTGGLDGFLARPGVGETTAGKNKRIIDMGDGQILSYGPNTPAVLLSLAKAAYSTPAGAQ</sequence>
<dbReference type="Proteomes" id="UP000066203">
    <property type="component" value="Chromosome"/>
</dbReference>
<organism evidence="3">
    <name type="scientific">Rothia mucilaginosa</name>
    <dbReference type="NCBI Taxonomy" id="43675"/>
    <lineage>
        <taxon>Bacteria</taxon>
        <taxon>Bacillati</taxon>
        <taxon>Actinomycetota</taxon>
        <taxon>Actinomycetes</taxon>
        <taxon>Micrococcales</taxon>
        <taxon>Micrococcaceae</taxon>
        <taxon>Rothia</taxon>
    </lineage>
</organism>
<dbReference type="InterPro" id="IPR050902">
    <property type="entry name" value="ABC_Transporter_SBP"/>
</dbReference>
<evidence type="ECO:0000313" key="3">
    <source>
        <dbReference type="EMBL" id="BAS19809.1"/>
    </source>
</evidence>
<evidence type="ECO:0000256" key="1">
    <source>
        <dbReference type="ARBA" id="ARBA00008814"/>
    </source>
</evidence>
<dbReference type="RefSeq" id="WP_060823963.1">
    <property type="nucleotide sequence ID" value="NZ_AP014938.1"/>
</dbReference>